<feature type="repeat" description="ANK" evidence="3">
    <location>
        <begin position="71"/>
        <end position="103"/>
    </location>
</feature>
<evidence type="ECO:0000256" key="1">
    <source>
        <dbReference type="ARBA" id="ARBA00022737"/>
    </source>
</evidence>
<dbReference type="OrthoDB" id="9812708at2"/>
<dbReference type="SUPFAM" id="SSF48403">
    <property type="entry name" value="Ankyrin repeat"/>
    <property type="match status" value="1"/>
</dbReference>
<dbReference type="InterPro" id="IPR050745">
    <property type="entry name" value="Multifunctional_regulatory"/>
</dbReference>
<dbReference type="PROSITE" id="PS50297">
    <property type="entry name" value="ANK_REP_REGION"/>
    <property type="match status" value="1"/>
</dbReference>
<reference evidence="4 5" key="1">
    <citation type="submission" date="2012-05" db="EMBL/GenBank/DDBJ databases">
        <authorList>
            <person name="Harkins D.M."/>
            <person name="Madupu R."/>
            <person name="Durkin A.S."/>
            <person name="Torralba M."/>
            <person name="Methe B."/>
            <person name="Sutton G.G."/>
            <person name="Nelson K.E."/>
        </authorList>
    </citation>
    <scope>NUCLEOTIDE SEQUENCE [LARGE SCALE GENOMIC DNA]</scope>
    <source>
        <strain evidence="4 5">F0490</strain>
    </source>
</reference>
<dbReference type="EMBL" id="AKFS01000053">
    <property type="protein sequence ID" value="EJF48041.1"/>
    <property type="molecule type" value="Genomic_DNA"/>
</dbReference>
<evidence type="ECO:0000313" key="5">
    <source>
        <dbReference type="Proteomes" id="UP000004578"/>
    </source>
</evidence>
<dbReference type="AlphaFoldDB" id="J0XH78"/>
<dbReference type="Gene3D" id="1.25.40.20">
    <property type="entry name" value="Ankyrin repeat-containing domain"/>
    <property type="match status" value="1"/>
</dbReference>
<keyword evidence="5" id="KW-1185">Reference proteome</keyword>
<proteinExistence type="predicted"/>
<keyword evidence="1" id="KW-0677">Repeat</keyword>
<keyword evidence="2 3" id="KW-0040">ANK repeat</keyword>
<evidence type="ECO:0000256" key="2">
    <source>
        <dbReference type="ARBA" id="ARBA00023043"/>
    </source>
</evidence>
<organism evidence="4 5">
    <name type="scientific">Schaalia georgiae F0490</name>
    <dbReference type="NCBI Taxonomy" id="1125717"/>
    <lineage>
        <taxon>Bacteria</taxon>
        <taxon>Bacillati</taxon>
        <taxon>Actinomycetota</taxon>
        <taxon>Actinomycetes</taxon>
        <taxon>Actinomycetales</taxon>
        <taxon>Actinomycetaceae</taxon>
        <taxon>Schaalia</taxon>
    </lineage>
</organism>
<dbReference type="InterPro" id="IPR002110">
    <property type="entry name" value="Ankyrin_rpt"/>
</dbReference>
<name>J0XH78_9ACTO</name>
<accession>J0XH78</accession>
<sequence>MRLRKTLPEDIEEIIASGDLGAVARAVEGCEVGASLPGRAYEPRLMHFPASQEITAFLLERGEDINSRDGYGHTPVHSRVMSRRVDQIPYLVSRGADINARDREDCTPLFNAVRMLGADDVERMISWGADARAVAKSRFRGKTTLTEHTLGEEVLFDAPRALEVIRVLLAHGAPTGKRERESLRSMDSLRCAFISHGHANIPDSRFDEAVAALAQLCALFGVEQRQAVPAPVLGERLEIDESAPVGRQYDDLWDRLVPVSGQSASLQGEVIRIAGKVAYEVYDNGCVNWGSSFNMLLDQFLSIVTSRTGLPPDDVERAKAAVDSLKAESMETQACDDLIRLAVRWVRLNPVLIATDVPDVGR</sequence>
<dbReference type="Pfam" id="PF12796">
    <property type="entry name" value="Ank_2"/>
    <property type="match status" value="1"/>
</dbReference>
<evidence type="ECO:0000256" key="3">
    <source>
        <dbReference type="PROSITE-ProRule" id="PRU00023"/>
    </source>
</evidence>
<dbReference type="Proteomes" id="UP000004578">
    <property type="component" value="Unassembled WGS sequence"/>
</dbReference>
<dbReference type="PATRIC" id="fig|1125717.3.peg.338"/>
<dbReference type="PROSITE" id="PS50088">
    <property type="entry name" value="ANK_REPEAT"/>
    <property type="match status" value="1"/>
</dbReference>
<comment type="caution">
    <text evidence="4">The sequence shown here is derived from an EMBL/GenBank/DDBJ whole genome shotgun (WGS) entry which is preliminary data.</text>
</comment>
<dbReference type="RefSeq" id="WP_005868032.1">
    <property type="nucleotide sequence ID" value="NZ_AKFS01000053.1"/>
</dbReference>
<gene>
    <name evidence="4" type="ORF">HMPREF1317_0401</name>
</gene>
<evidence type="ECO:0000313" key="4">
    <source>
        <dbReference type="EMBL" id="EJF48041.1"/>
    </source>
</evidence>
<protein>
    <submittedName>
        <fullName evidence="4">Ankyrin repeat protein</fullName>
    </submittedName>
</protein>
<dbReference type="InterPro" id="IPR036770">
    <property type="entry name" value="Ankyrin_rpt-contain_sf"/>
</dbReference>
<dbReference type="PANTHER" id="PTHR24189">
    <property type="entry name" value="MYOTROPHIN"/>
    <property type="match status" value="1"/>
</dbReference>